<dbReference type="SUPFAM" id="SSF53187">
    <property type="entry name" value="Zn-dependent exopeptidases"/>
    <property type="match status" value="1"/>
</dbReference>
<evidence type="ECO:0000256" key="1">
    <source>
        <dbReference type="ARBA" id="ARBA00022723"/>
    </source>
</evidence>
<dbReference type="OrthoDB" id="9783294at2"/>
<protein>
    <submittedName>
        <fullName evidence="5">Peptidase M20</fullName>
    </submittedName>
</protein>
<accession>A0A5A5T5E1</accession>
<evidence type="ECO:0000256" key="3">
    <source>
        <dbReference type="PIRSR" id="PIRSR037238-1"/>
    </source>
</evidence>
<dbReference type="Gene3D" id="3.40.630.10">
    <property type="entry name" value="Zn peptidases"/>
    <property type="match status" value="1"/>
</dbReference>
<dbReference type="Pfam" id="PF01546">
    <property type="entry name" value="Peptidase_M20"/>
    <property type="match status" value="1"/>
</dbReference>
<dbReference type="InterPro" id="IPR036264">
    <property type="entry name" value="Bact_exopeptidase_dim_dom"/>
</dbReference>
<comment type="caution">
    <text evidence="5">The sequence shown here is derived from an EMBL/GenBank/DDBJ whole genome shotgun (WGS) entry which is preliminary data.</text>
</comment>
<evidence type="ECO:0000313" key="5">
    <source>
        <dbReference type="EMBL" id="GCF06518.1"/>
    </source>
</evidence>
<sequence length="402" mass="43650">MSTQSPVSQQTSLAERTPAQQAEVYVQQHLERYLHELSDVCAIDSGTYYKAGIDEVACYFAGRMRGLGMDVTIVENETWGNDIYGVLRGTGKGIIVLLGHMDTVYPVGIAAARPVRIDGNRIYGPGVIDMKGCILAAIYALEALQFIHYQDFAEIRFLCVSDEEISDRHSTNLIETVCKGCHAALVLEAARENGDMVSARKGGAWYKLSAYGHSAHAGVEPEKGSNAIVELAHQILQLQDFNGWRSGLTINTGRINGGTATNVVPDYAEAFIDVRFASNQDRADLEHRWYELLQDKCIPGVELTLETDPDDRDPMLCTPENLHMAQWAQEIANQLGFAVNHAPTGGISDANYASGFGYPALDGLGPVGGLDHSPNEYMEKDSIAPRTALLAGLIAAIGANMC</sequence>
<dbReference type="PANTHER" id="PTHR43808:SF9">
    <property type="entry name" value="BLL0789 PROTEIN"/>
    <property type="match status" value="1"/>
</dbReference>
<dbReference type="CDD" id="cd03885">
    <property type="entry name" value="M20_CPDG2"/>
    <property type="match status" value="1"/>
</dbReference>
<dbReference type="EMBL" id="BIXY01000001">
    <property type="protein sequence ID" value="GCF06518.1"/>
    <property type="molecule type" value="Genomic_DNA"/>
</dbReference>
<dbReference type="InterPro" id="IPR017150">
    <property type="entry name" value="Pept_M20_glutamate_carboxypep"/>
</dbReference>
<dbReference type="GO" id="GO:0016787">
    <property type="term" value="F:hydrolase activity"/>
    <property type="evidence" value="ECO:0007669"/>
    <property type="project" value="UniProtKB-KW"/>
</dbReference>
<organism evidence="5 6">
    <name type="scientific">Dictyobacter arantiisoli</name>
    <dbReference type="NCBI Taxonomy" id="2014874"/>
    <lineage>
        <taxon>Bacteria</taxon>
        <taxon>Bacillati</taxon>
        <taxon>Chloroflexota</taxon>
        <taxon>Ktedonobacteria</taxon>
        <taxon>Ktedonobacterales</taxon>
        <taxon>Dictyobacteraceae</taxon>
        <taxon>Dictyobacter</taxon>
    </lineage>
</organism>
<feature type="active site" evidence="3">
    <location>
        <position position="102"/>
    </location>
</feature>
<feature type="domain" description="Peptidase M20 dimerisation" evidence="4">
    <location>
        <begin position="199"/>
        <end position="298"/>
    </location>
</feature>
<dbReference type="PIRSF" id="PIRSF037238">
    <property type="entry name" value="Carboxypeptidase_G2"/>
    <property type="match status" value="1"/>
</dbReference>
<dbReference type="AlphaFoldDB" id="A0A5A5T5E1"/>
<dbReference type="Gene3D" id="3.30.70.360">
    <property type="match status" value="1"/>
</dbReference>
<dbReference type="RefSeq" id="WP_149399177.1">
    <property type="nucleotide sequence ID" value="NZ_BIXY01000001.1"/>
</dbReference>
<evidence type="ECO:0000256" key="2">
    <source>
        <dbReference type="ARBA" id="ARBA00022801"/>
    </source>
</evidence>
<evidence type="ECO:0000259" key="4">
    <source>
        <dbReference type="Pfam" id="PF07687"/>
    </source>
</evidence>
<dbReference type="InterPro" id="IPR011650">
    <property type="entry name" value="Peptidase_M20_dimer"/>
</dbReference>
<evidence type="ECO:0000313" key="6">
    <source>
        <dbReference type="Proteomes" id="UP000322530"/>
    </source>
</evidence>
<keyword evidence="2" id="KW-0378">Hydrolase</keyword>
<dbReference type="PANTHER" id="PTHR43808">
    <property type="entry name" value="ACETYLORNITHINE DEACETYLASE"/>
    <property type="match status" value="1"/>
</dbReference>
<dbReference type="GO" id="GO:0046872">
    <property type="term" value="F:metal ion binding"/>
    <property type="evidence" value="ECO:0007669"/>
    <property type="project" value="UniProtKB-KW"/>
</dbReference>
<name>A0A5A5T5E1_9CHLR</name>
<feature type="active site" description="Proton acceptor" evidence="3">
    <location>
        <position position="163"/>
    </location>
</feature>
<dbReference type="InterPro" id="IPR050072">
    <property type="entry name" value="Peptidase_M20A"/>
</dbReference>
<dbReference type="Pfam" id="PF07687">
    <property type="entry name" value="M20_dimer"/>
    <property type="match status" value="1"/>
</dbReference>
<dbReference type="Proteomes" id="UP000322530">
    <property type="component" value="Unassembled WGS sequence"/>
</dbReference>
<gene>
    <name evidence="5" type="ORF">KDI_00820</name>
</gene>
<dbReference type="SUPFAM" id="SSF55031">
    <property type="entry name" value="Bacterial exopeptidase dimerisation domain"/>
    <property type="match status" value="1"/>
</dbReference>
<keyword evidence="1" id="KW-0479">Metal-binding</keyword>
<reference evidence="5 6" key="1">
    <citation type="submission" date="2019-01" db="EMBL/GenBank/DDBJ databases">
        <title>Draft genome sequence of Dictyobacter sp. Uno17.</title>
        <authorList>
            <person name="Wang C.M."/>
            <person name="Zheng Y."/>
            <person name="Sakai Y."/>
            <person name="Abe K."/>
            <person name="Yokota A."/>
            <person name="Yabe S."/>
        </authorList>
    </citation>
    <scope>NUCLEOTIDE SEQUENCE [LARGE SCALE GENOMIC DNA]</scope>
    <source>
        <strain evidence="5 6">Uno17</strain>
    </source>
</reference>
<keyword evidence="6" id="KW-1185">Reference proteome</keyword>
<proteinExistence type="predicted"/>
<dbReference type="InterPro" id="IPR002933">
    <property type="entry name" value="Peptidase_M20"/>
</dbReference>